<reference evidence="2" key="2">
    <citation type="submission" date="2021-04" db="EMBL/GenBank/DDBJ databases">
        <title>Complete Genome and methylome analysis of Thiothrix fructosivorans ATCC 49748.</title>
        <authorList>
            <person name="Fomenkov A."/>
            <person name="Sun L."/>
            <person name="Vincze T."/>
            <person name="Grabovich M.Y."/>
            <person name="Roberts R.J."/>
        </authorList>
    </citation>
    <scope>NUCLEOTIDE SEQUENCE</scope>
    <source>
        <strain evidence="2">ATCC 49748</strain>
    </source>
</reference>
<protein>
    <submittedName>
        <fullName evidence="2">Uncharacterized protein</fullName>
    </submittedName>
</protein>
<proteinExistence type="predicted"/>
<dbReference type="EMBL" id="JAFMPM010000008">
    <property type="protein sequence ID" value="MBO0615276.1"/>
    <property type="molecule type" value="Genomic_DNA"/>
</dbReference>
<sequence>MMQSMPLSKFKCSCLLRKDYTAFFRPSPDDLFTMQATTECLPDDIGIEFMDSWEIWRKNHAWDREPIAGSAREIIHSHLGIIPATSSDNANNLQIIQPQELITSSELPIISNNKLQEPDIENTPDGLPIPWLMKKIQRERGIAPMLKAAYMALRQSPEKRNPERDELWLYLTHENLPEFISKRDKDGPTLADSNRTWTKKDFLTAYPFWFSAGDSE</sequence>
<dbReference type="EMBL" id="CP072748">
    <property type="protein sequence ID" value="QTX10059.1"/>
    <property type="molecule type" value="Genomic_DNA"/>
</dbReference>
<keyword evidence="3" id="KW-1185">Reference proteome</keyword>
<evidence type="ECO:0000313" key="1">
    <source>
        <dbReference type="EMBL" id="MBO0615276.1"/>
    </source>
</evidence>
<accession>A0A8B0SGX6</accession>
<reference evidence="1 3" key="1">
    <citation type="submission" date="2021-03" db="EMBL/GenBank/DDBJ databases">
        <title>Draft genome and methylome analysis of Thiotrix fructosivoruns ATCC 49748.</title>
        <authorList>
            <person name="Fomenkov A."/>
            <person name="Grabovich M.Y."/>
            <person name="Roberts R.J."/>
        </authorList>
    </citation>
    <scope>NUCLEOTIDE SEQUENCE [LARGE SCALE GENOMIC DNA]</scope>
    <source>
        <strain evidence="1 3">ATCC 49748</strain>
    </source>
</reference>
<dbReference type="AlphaFoldDB" id="A0A8B0SGX6"/>
<evidence type="ECO:0000313" key="3">
    <source>
        <dbReference type="Proteomes" id="UP000664466"/>
    </source>
</evidence>
<name>A0A8B0SGX6_9GAMM</name>
<organism evidence="2">
    <name type="scientific">Thiothrix fructosivorans</name>
    <dbReference type="NCBI Taxonomy" id="111770"/>
    <lineage>
        <taxon>Bacteria</taxon>
        <taxon>Pseudomonadati</taxon>
        <taxon>Pseudomonadota</taxon>
        <taxon>Gammaproteobacteria</taxon>
        <taxon>Thiotrichales</taxon>
        <taxon>Thiotrichaceae</taxon>
        <taxon>Thiothrix</taxon>
    </lineage>
</organism>
<gene>
    <name evidence="2" type="ORF">J1836_015865</name>
    <name evidence="1" type="ORF">J1836_20480</name>
</gene>
<dbReference type="RefSeq" id="WP_207252995.1">
    <property type="nucleotide sequence ID" value="NZ_JAFMPM010000008.1"/>
</dbReference>
<dbReference type="Proteomes" id="UP000664466">
    <property type="component" value="Unassembled WGS sequence"/>
</dbReference>
<evidence type="ECO:0000313" key="2">
    <source>
        <dbReference type="EMBL" id="QTX10059.1"/>
    </source>
</evidence>